<gene>
    <name evidence="3" type="ORF">POCTA_138.1.T0160093</name>
</gene>
<keyword evidence="4" id="KW-1185">Reference proteome</keyword>
<protein>
    <recommendedName>
        <fullName evidence="2">J domain-containing protein</fullName>
    </recommendedName>
</protein>
<dbReference type="AlphaFoldDB" id="A0A8S1SYA6"/>
<evidence type="ECO:0000313" key="3">
    <source>
        <dbReference type="EMBL" id="CAD8144329.1"/>
    </source>
</evidence>
<feature type="repeat" description="TPR" evidence="1">
    <location>
        <begin position="281"/>
        <end position="314"/>
    </location>
</feature>
<dbReference type="OMA" id="KMANTFM"/>
<feature type="domain" description="J" evidence="2">
    <location>
        <begin position="370"/>
        <end position="439"/>
    </location>
</feature>
<dbReference type="InterPro" id="IPR019734">
    <property type="entry name" value="TPR_rpt"/>
</dbReference>
<dbReference type="PROSITE" id="PS50005">
    <property type="entry name" value="TPR"/>
    <property type="match status" value="5"/>
</dbReference>
<accession>A0A8S1SYA6</accession>
<dbReference type="PANTHER" id="PTHR44200">
    <property type="entry name" value="DNAJ HOMOLOG SUBFAMILY C MEMBER 7"/>
    <property type="match status" value="1"/>
</dbReference>
<dbReference type="SMART" id="SM00271">
    <property type="entry name" value="DnaJ"/>
    <property type="match status" value="1"/>
</dbReference>
<dbReference type="Pfam" id="PF00226">
    <property type="entry name" value="DnaJ"/>
    <property type="match status" value="1"/>
</dbReference>
<dbReference type="PROSITE" id="PS00636">
    <property type="entry name" value="DNAJ_1"/>
    <property type="match status" value="1"/>
</dbReference>
<sequence>MEVEHNTGLDRLKQQAEDHKNKGNDYFKRALYSNAAEEYEKAIELCPNEPNYYGNRAACFLQMKKYNKCLKDCEKALSLDPNNPKFLRRKALSLQYLGMLTEAKPIFGQIVNLDNSEQSIKEHKQINELIYNVQQTHQKLDAKQYKEALYYMEKVAKEIPDAVDIQILNCECLARTGNANQAQEQLRLIQEKCGPRAETSYLKGLIELYGGNPDKAKPILQEGVRQDQNNKKCLLAFQMAKDSDNYKSKGNDCLNSNKFNEAIDYYTKALEVDSNNLKFNSIIYANRGLAYQKLKDHRKAVNDFDKSIELNDRYFKAYLRRGDSRQELGDLDGAQGDYQKVMELDQGSIQQMRQKINEITRKQKQLSKKDYYKILEVDKNASEADIKKAYRKLALQWHPDKNKESEEQKKLADKKFREIAEAYSVLSDKQKRQQYDMGVDPNDPMGGAGGFETNIDPSQIFKMFFGSEGGADFGDFGFGNMAGGEFPGGFKTVFTTNLGGMGQNMRGGSGFPFQFGDFSQQGGAGFSGFSFPGMQFTQQQQRRK</sequence>
<dbReference type="SMART" id="SM00028">
    <property type="entry name" value="TPR"/>
    <property type="match status" value="7"/>
</dbReference>
<dbReference type="OrthoDB" id="765884at2759"/>
<comment type="caution">
    <text evidence="3">The sequence shown here is derived from an EMBL/GenBank/DDBJ whole genome shotgun (WGS) entry which is preliminary data.</text>
</comment>
<dbReference type="Pfam" id="PF14559">
    <property type="entry name" value="TPR_19"/>
    <property type="match status" value="1"/>
</dbReference>
<evidence type="ECO:0000259" key="2">
    <source>
        <dbReference type="PROSITE" id="PS50076"/>
    </source>
</evidence>
<evidence type="ECO:0000313" key="4">
    <source>
        <dbReference type="Proteomes" id="UP000683925"/>
    </source>
</evidence>
<dbReference type="CDD" id="cd06257">
    <property type="entry name" value="DnaJ"/>
    <property type="match status" value="1"/>
</dbReference>
<dbReference type="EMBL" id="CAJJDP010000016">
    <property type="protein sequence ID" value="CAD8144329.1"/>
    <property type="molecule type" value="Genomic_DNA"/>
</dbReference>
<organism evidence="3 4">
    <name type="scientific">Paramecium octaurelia</name>
    <dbReference type="NCBI Taxonomy" id="43137"/>
    <lineage>
        <taxon>Eukaryota</taxon>
        <taxon>Sar</taxon>
        <taxon>Alveolata</taxon>
        <taxon>Ciliophora</taxon>
        <taxon>Intramacronucleata</taxon>
        <taxon>Oligohymenophorea</taxon>
        <taxon>Peniculida</taxon>
        <taxon>Parameciidae</taxon>
        <taxon>Paramecium</taxon>
    </lineage>
</organism>
<keyword evidence="1" id="KW-0802">TPR repeat</keyword>
<dbReference type="Pfam" id="PF13181">
    <property type="entry name" value="TPR_8"/>
    <property type="match status" value="1"/>
</dbReference>
<feature type="repeat" description="TPR" evidence="1">
    <location>
        <begin position="16"/>
        <end position="49"/>
    </location>
</feature>
<feature type="repeat" description="TPR" evidence="1">
    <location>
        <begin position="315"/>
        <end position="348"/>
    </location>
</feature>
<feature type="repeat" description="TPR" evidence="1">
    <location>
        <begin position="243"/>
        <end position="276"/>
    </location>
</feature>
<reference evidence="3" key="1">
    <citation type="submission" date="2021-01" db="EMBL/GenBank/DDBJ databases">
        <authorList>
            <consortium name="Genoscope - CEA"/>
            <person name="William W."/>
        </authorList>
    </citation>
    <scope>NUCLEOTIDE SEQUENCE</scope>
</reference>
<dbReference type="InterPro" id="IPR052758">
    <property type="entry name" value="SRC_co-chaperone"/>
</dbReference>
<evidence type="ECO:0000256" key="1">
    <source>
        <dbReference type="PROSITE-ProRule" id="PRU00339"/>
    </source>
</evidence>
<dbReference type="Pfam" id="PF00515">
    <property type="entry name" value="TPR_1"/>
    <property type="match status" value="2"/>
</dbReference>
<dbReference type="InterPro" id="IPR018253">
    <property type="entry name" value="DnaJ_domain_CS"/>
</dbReference>
<dbReference type="PROSITE" id="PS50076">
    <property type="entry name" value="DNAJ_2"/>
    <property type="match status" value="1"/>
</dbReference>
<dbReference type="Proteomes" id="UP000683925">
    <property type="component" value="Unassembled WGS sequence"/>
</dbReference>
<name>A0A8S1SYA6_PAROT</name>
<dbReference type="PANTHER" id="PTHR44200:SF1">
    <property type="entry name" value="DNAJ HOMOLOG SUBFAMILY C MEMBER 7"/>
    <property type="match status" value="1"/>
</dbReference>
<feature type="repeat" description="TPR" evidence="1">
    <location>
        <begin position="50"/>
        <end position="83"/>
    </location>
</feature>
<dbReference type="Pfam" id="PF13174">
    <property type="entry name" value="TPR_6"/>
    <property type="match status" value="1"/>
</dbReference>
<dbReference type="InterPro" id="IPR001623">
    <property type="entry name" value="DnaJ_domain"/>
</dbReference>
<proteinExistence type="predicted"/>